<dbReference type="AlphaFoldDB" id="A0A1M5UGQ6"/>
<keyword evidence="2" id="KW-1185">Reference proteome</keyword>
<evidence type="ECO:0000313" key="2">
    <source>
        <dbReference type="Proteomes" id="UP000184268"/>
    </source>
</evidence>
<proteinExistence type="predicted"/>
<accession>A0A1M5UGQ6</accession>
<dbReference type="RefSeq" id="WP_067655204.1">
    <property type="nucleotide sequence ID" value="NZ_FQXG01000003.1"/>
</dbReference>
<sequence>MDFYEAWHFLVEHRIFNVNNRHILSGEGAVAELGAMAGLEPGDELESRRSWFDYSLQIEVVRVDPATGGVSENPEINTATRVSLECGQPVIQRGHEVREEHDFPGGYYLRLGDEETTGHDIELDVSGETFEQAIIALAGKVRALYGEDVEGALFTLDYSRFND</sequence>
<dbReference type="EMBL" id="FQXG01000003">
    <property type="protein sequence ID" value="SHH61823.1"/>
    <property type="molecule type" value="Genomic_DNA"/>
</dbReference>
<gene>
    <name evidence="1" type="ORF">SAMN02745129_2549</name>
</gene>
<name>A0A1M5UGQ6_9GAMM</name>
<organism evidence="1 2">
    <name type="scientific">Ferrimonas marina</name>
    <dbReference type="NCBI Taxonomy" id="299255"/>
    <lineage>
        <taxon>Bacteria</taxon>
        <taxon>Pseudomonadati</taxon>
        <taxon>Pseudomonadota</taxon>
        <taxon>Gammaproteobacteria</taxon>
        <taxon>Alteromonadales</taxon>
        <taxon>Ferrimonadaceae</taxon>
        <taxon>Ferrimonas</taxon>
    </lineage>
</organism>
<reference evidence="1 2" key="1">
    <citation type="submission" date="2016-11" db="EMBL/GenBank/DDBJ databases">
        <authorList>
            <person name="Jaros S."/>
            <person name="Januszkiewicz K."/>
            <person name="Wedrychowicz H."/>
        </authorList>
    </citation>
    <scope>NUCLEOTIDE SEQUENCE [LARGE SCALE GENOMIC DNA]</scope>
    <source>
        <strain evidence="1 2">DSM 16917</strain>
    </source>
</reference>
<dbReference type="Proteomes" id="UP000184268">
    <property type="component" value="Unassembled WGS sequence"/>
</dbReference>
<evidence type="ECO:0000313" key="1">
    <source>
        <dbReference type="EMBL" id="SHH61823.1"/>
    </source>
</evidence>
<dbReference type="STRING" id="299255.SAMN02745129_2549"/>
<protein>
    <submittedName>
        <fullName evidence="1">Uncharacterized protein</fullName>
    </submittedName>
</protein>